<dbReference type="EMBL" id="FNAN01000033">
    <property type="protein sequence ID" value="SDH32777.1"/>
    <property type="molecule type" value="Genomic_DNA"/>
</dbReference>
<proteinExistence type="predicted"/>
<name>A0A1G8BHT3_9BACT</name>
<dbReference type="Proteomes" id="UP000198748">
    <property type="component" value="Unassembled WGS sequence"/>
</dbReference>
<evidence type="ECO:0008006" key="4">
    <source>
        <dbReference type="Google" id="ProtNLM"/>
    </source>
</evidence>
<evidence type="ECO:0000313" key="2">
    <source>
        <dbReference type="EMBL" id="SDH32777.1"/>
    </source>
</evidence>
<feature type="signal peptide" evidence="1">
    <location>
        <begin position="1"/>
        <end position="23"/>
    </location>
</feature>
<protein>
    <recommendedName>
        <fullName evidence="4">Outer membrane protein beta-barrel domain-containing protein</fullName>
    </recommendedName>
</protein>
<feature type="chain" id="PRO_5011695588" description="Outer membrane protein beta-barrel domain-containing protein" evidence="1">
    <location>
        <begin position="24"/>
        <end position="176"/>
    </location>
</feature>
<keyword evidence="1" id="KW-0732">Signal</keyword>
<gene>
    <name evidence="2" type="ORF">SAMN04487996_13339</name>
</gene>
<organism evidence="2 3">
    <name type="scientific">Dyadobacter soli</name>
    <dbReference type="NCBI Taxonomy" id="659014"/>
    <lineage>
        <taxon>Bacteria</taxon>
        <taxon>Pseudomonadati</taxon>
        <taxon>Bacteroidota</taxon>
        <taxon>Cytophagia</taxon>
        <taxon>Cytophagales</taxon>
        <taxon>Spirosomataceae</taxon>
        <taxon>Dyadobacter</taxon>
    </lineage>
</organism>
<dbReference type="OrthoDB" id="658990at2"/>
<keyword evidence="3" id="KW-1185">Reference proteome</keyword>
<reference evidence="3" key="1">
    <citation type="submission" date="2016-10" db="EMBL/GenBank/DDBJ databases">
        <authorList>
            <person name="Varghese N."/>
            <person name="Submissions S."/>
        </authorList>
    </citation>
    <scope>NUCLEOTIDE SEQUENCE [LARGE SCALE GENOMIC DNA]</scope>
    <source>
        <strain evidence="3">DSM 25329</strain>
    </source>
</reference>
<accession>A0A1G8BHT3</accession>
<dbReference type="RefSeq" id="WP_090157654.1">
    <property type="nucleotide sequence ID" value="NZ_FNAN01000033.1"/>
</dbReference>
<evidence type="ECO:0000313" key="3">
    <source>
        <dbReference type="Proteomes" id="UP000198748"/>
    </source>
</evidence>
<dbReference type="STRING" id="659014.SAMN04487996_13339"/>
<evidence type="ECO:0000256" key="1">
    <source>
        <dbReference type="SAM" id="SignalP"/>
    </source>
</evidence>
<dbReference type="InterPro" id="IPR011250">
    <property type="entry name" value="OMP/PagP_B-barrel"/>
</dbReference>
<dbReference type="SUPFAM" id="SSF56925">
    <property type="entry name" value="OMPA-like"/>
    <property type="match status" value="1"/>
</dbReference>
<dbReference type="AlphaFoldDB" id="A0A1G8BHT3"/>
<sequence length="176" mass="18999">MKKTLFMLVVAALFSAASEKAFAQFEKGDKLLNAGINLGGTYGGGGVGVGASFEGGIHDFISVGGQADFTTWNYGYVGYKWRYNFFTIAARGSYHYGKHFLKLDNLDLYAGPSLGYRVSSFSDPDGWSGVYNDGYGSGVFFGVFAGARYYFKPNMGVFAEVGYNASPLKAGIAFKF</sequence>